<reference evidence="1 2" key="1">
    <citation type="submission" date="2010-08" db="EMBL/GenBank/DDBJ databases">
        <authorList>
            <person name="Muzny D."/>
            <person name="Qin X."/>
            <person name="Deng J."/>
            <person name="Jiang H."/>
            <person name="Liu Y."/>
            <person name="Qu J."/>
            <person name="Song X.-Z."/>
            <person name="Zhang L."/>
            <person name="Thornton R."/>
            <person name="Coyle M."/>
            <person name="Francisco L."/>
            <person name="Jackson L."/>
            <person name="Javaid M."/>
            <person name="Korchina V."/>
            <person name="Kovar C."/>
            <person name="Mata R."/>
            <person name="Mathew T."/>
            <person name="Ngo R."/>
            <person name="Nguyen L."/>
            <person name="Nguyen N."/>
            <person name="Okwuonu G."/>
            <person name="Ongeri F."/>
            <person name="Pham C."/>
            <person name="Simmons D."/>
            <person name="Wilczek-Boney K."/>
            <person name="Hale W."/>
            <person name="Jakkamsetti A."/>
            <person name="Pham P."/>
            <person name="Ruth R."/>
            <person name="San Lucas F."/>
            <person name="Warren J."/>
            <person name="Zhang J."/>
            <person name="Zhao Z."/>
            <person name="Zhou C."/>
            <person name="Zhu D."/>
            <person name="Lee S."/>
            <person name="Bess C."/>
            <person name="Blankenburg K."/>
            <person name="Forbes L."/>
            <person name="Fu Q."/>
            <person name="Gubbala S."/>
            <person name="Hirani K."/>
            <person name="Jayaseelan J.C."/>
            <person name="Lara F."/>
            <person name="Munidasa M."/>
            <person name="Palculict T."/>
            <person name="Patil S."/>
            <person name="Pu L.-L."/>
            <person name="Saada N."/>
            <person name="Tang L."/>
            <person name="Weissenberger G."/>
            <person name="Zhu Y."/>
            <person name="Hemphill L."/>
            <person name="Shang Y."/>
            <person name="Youmans B."/>
            <person name="Ayvaz T."/>
            <person name="Ross M."/>
            <person name="Santibanez J."/>
            <person name="Aqrawi P."/>
            <person name="Gross S."/>
            <person name="Joshi V."/>
            <person name="Fowler G."/>
            <person name="Nazareth L."/>
            <person name="Reid J."/>
            <person name="Worley K."/>
            <person name="Petrosino J."/>
            <person name="Highlander S."/>
            <person name="Gibbs R."/>
        </authorList>
    </citation>
    <scope>NUCLEOTIDE SEQUENCE [LARGE SCALE GENOMIC DNA]</scope>
    <source>
        <strain evidence="1 2">ATCC 27679</strain>
    </source>
</reference>
<gene>
    <name evidence="1" type="ORF">HMPREF0168_0273</name>
</gene>
<dbReference type="Proteomes" id="UP000003323">
    <property type="component" value="Unassembled WGS sequence"/>
</dbReference>
<protein>
    <submittedName>
        <fullName evidence="1">Uncharacterized protein</fullName>
    </submittedName>
</protein>
<dbReference type="EMBL" id="AEEQ01000005">
    <property type="protein sequence ID" value="EFM42310.1"/>
    <property type="molecule type" value="Genomic_DNA"/>
</dbReference>
<accession>E0Q566</accession>
<organism evidence="1 2">
    <name type="scientific">Bifidobacterium dentium ATCC 27679</name>
    <dbReference type="NCBI Taxonomy" id="871562"/>
    <lineage>
        <taxon>Bacteria</taxon>
        <taxon>Bacillati</taxon>
        <taxon>Actinomycetota</taxon>
        <taxon>Actinomycetes</taxon>
        <taxon>Bifidobacteriales</taxon>
        <taxon>Bifidobacteriaceae</taxon>
        <taxon>Bifidobacterium</taxon>
    </lineage>
</organism>
<comment type="caution">
    <text evidence="1">The sequence shown here is derived from an EMBL/GenBank/DDBJ whole genome shotgun (WGS) entry which is preliminary data.</text>
</comment>
<sequence>MSRYPIWCERYHFTFPPIQLSHIKNQHDTLFSFQTTFPYVIKPLNDSRNIQIVIPTPAKKVHPIFRLFLFPKETNNHGITGSINFTLKQILNLKHL</sequence>
<name>E0Q566_9BIFI</name>
<proteinExistence type="predicted"/>
<dbReference type="AlphaFoldDB" id="E0Q566"/>
<dbReference type="HOGENOM" id="CLU_2354158_0_0_11"/>
<evidence type="ECO:0000313" key="1">
    <source>
        <dbReference type="EMBL" id="EFM42310.1"/>
    </source>
</evidence>
<evidence type="ECO:0000313" key="2">
    <source>
        <dbReference type="Proteomes" id="UP000003323"/>
    </source>
</evidence>